<proteinExistence type="predicted"/>
<keyword evidence="2" id="KW-1185">Reference proteome</keyword>
<dbReference type="AlphaFoldDB" id="A0A8J3IE81"/>
<reference evidence="1" key="1">
    <citation type="submission" date="2020-10" db="EMBL/GenBank/DDBJ databases">
        <title>Taxonomic study of unclassified bacteria belonging to the class Ktedonobacteria.</title>
        <authorList>
            <person name="Yabe S."/>
            <person name="Wang C.M."/>
            <person name="Zheng Y."/>
            <person name="Sakai Y."/>
            <person name="Cavaletti L."/>
            <person name="Monciardini P."/>
            <person name="Donadio S."/>
        </authorList>
    </citation>
    <scope>NUCLEOTIDE SEQUENCE</scope>
    <source>
        <strain evidence="1">SOSP1-1</strain>
    </source>
</reference>
<dbReference type="Proteomes" id="UP000612362">
    <property type="component" value="Unassembled WGS sequence"/>
</dbReference>
<name>A0A8J3IE81_9CHLR</name>
<protein>
    <submittedName>
        <fullName evidence="1">Uncharacterized protein</fullName>
    </submittedName>
</protein>
<comment type="caution">
    <text evidence="1">The sequence shown here is derived from an EMBL/GenBank/DDBJ whole genome shotgun (WGS) entry which is preliminary data.</text>
</comment>
<dbReference type="EMBL" id="BNJF01000009">
    <property type="protein sequence ID" value="GHO50733.1"/>
    <property type="molecule type" value="Genomic_DNA"/>
</dbReference>
<gene>
    <name evidence="1" type="ORF">KSX_88960</name>
</gene>
<accession>A0A8J3IE81</accession>
<organism evidence="1 2">
    <name type="scientific">Ktedonospora formicarum</name>
    <dbReference type="NCBI Taxonomy" id="2778364"/>
    <lineage>
        <taxon>Bacteria</taxon>
        <taxon>Bacillati</taxon>
        <taxon>Chloroflexota</taxon>
        <taxon>Ktedonobacteria</taxon>
        <taxon>Ktedonobacterales</taxon>
        <taxon>Ktedonobacteraceae</taxon>
        <taxon>Ktedonospora</taxon>
    </lineage>
</organism>
<sequence length="342" mass="39058">MPSQIVHRVLELLSNANLLTEVTEEEIQGPEEDTSLISEVGSLLYSEHSDLRRFLYYDAEYLYEEDDLIRLLNEFAEATDGEWPLQNAQADWDGLQANVAFDFYDQHISWTFQQESDWVSCEFYERIGALAQQHLPGVFVNLPTSDQCACHLYLPKEIATEVAFLAMLNEEPELDHPLLMHVFAEVQRLGWLVDVPFARQICGASSPSLLEAWLPGHVMVRSLWTENSLLASRNGSDYYEGAIRDLAQLTRGEWNPQQVWCTNDEEKPGISIAFDFRNEHFTWHLAPAASQVPETFSAHLTLFAKDFLSGDFVEVRMNQGESAYLYLPRATAKALQRSSSER</sequence>
<dbReference type="RefSeq" id="WP_220199708.1">
    <property type="nucleotide sequence ID" value="NZ_BNJF01000009.1"/>
</dbReference>
<evidence type="ECO:0000313" key="2">
    <source>
        <dbReference type="Proteomes" id="UP000612362"/>
    </source>
</evidence>
<evidence type="ECO:0000313" key="1">
    <source>
        <dbReference type="EMBL" id="GHO50733.1"/>
    </source>
</evidence>